<evidence type="ECO:0000313" key="2">
    <source>
        <dbReference type="Proteomes" id="UP000000598"/>
    </source>
</evidence>
<proteinExistence type="predicted"/>
<gene>
    <name evidence="1" type="ORF">KLLA0_E19867g</name>
</gene>
<protein>
    <submittedName>
        <fullName evidence="1">KLLA0E19867p</fullName>
    </submittedName>
</protein>
<dbReference type="EMBL" id="CR382125">
    <property type="protein sequence ID" value="CAG99937.1"/>
    <property type="molecule type" value="Genomic_DNA"/>
</dbReference>
<evidence type="ECO:0000313" key="1">
    <source>
        <dbReference type="EMBL" id="CAG99937.1"/>
    </source>
</evidence>
<dbReference type="PaxDb" id="284590-Q6CMI9"/>
<dbReference type="InParanoid" id="Q6CMI9"/>
<dbReference type="GeneID" id="2894726"/>
<sequence>MEEYQGLAVSVNTTETMVNCSKLSVDEEEKKTRKNFGAFKPSYARNVVFLVEKPIFFADKETQHLRVYWQFLKYALFFYHSRCNWKCNFSLPFSNRKIPYKFVKTLLKKRKSLALINNRYEAQ</sequence>
<dbReference type="RefSeq" id="XP_454850.1">
    <property type="nucleotide sequence ID" value="XM_454850.1"/>
</dbReference>
<dbReference type="HOGENOM" id="CLU_2015615_0_0_1"/>
<dbReference type="AlphaFoldDB" id="Q6CMI9"/>
<name>Q6CMI9_KLULA</name>
<dbReference type="KEGG" id="kla:KLLA0_E19867g"/>
<reference evidence="1 2" key="1">
    <citation type="journal article" date="2004" name="Nature">
        <title>Genome evolution in yeasts.</title>
        <authorList>
            <consortium name="Genolevures"/>
            <person name="Dujon B."/>
            <person name="Sherman D."/>
            <person name="Fischer G."/>
            <person name="Durrens P."/>
            <person name="Casaregola S."/>
            <person name="Lafontaine I."/>
            <person name="de Montigny J."/>
            <person name="Marck C."/>
            <person name="Neuveglise C."/>
            <person name="Talla E."/>
            <person name="Goffard N."/>
            <person name="Frangeul L."/>
            <person name="Aigle M."/>
            <person name="Anthouard V."/>
            <person name="Babour A."/>
            <person name="Barbe V."/>
            <person name="Barnay S."/>
            <person name="Blanchin S."/>
            <person name="Beckerich J.M."/>
            <person name="Beyne E."/>
            <person name="Bleykasten C."/>
            <person name="Boisrame A."/>
            <person name="Boyer J."/>
            <person name="Cattolico L."/>
            <person name="Confanioleri F."/>
            <person name="de Daruvar A."/>
            <person name="Despons L."/>
            <person name="Fabre E."/>
            <person name="Fairhead C."/>
            <person name="Ferry-Dumazet H."/>
            <person name="Groppi A."/>
            <person name="Hantraye F."/>
            <person name="Hennequin C."/>
            <person name="Jauniaux N."/>
            <person name="Joyet P."/>
            <person name="Kachouri R."/>
            <person name="Kerrest A."/>
            <person name="Koszul R."/>
            <person name="Lemaire M."/>
            <person name="Lesur I."/>
            <person name="Ma L."/>
            <person name="Muller H."/>
            <person name="Nicaud J.M."/>
            <person name="Nikolski M."/>
            <person name="Oztas S."/>
            <person name="Ozier-Kalogeropoulos O."/>
            <person name="Pellenz S."/>
            <person name="Potier S."/>
            <person name="Richard G.F."/>
            <person name="Straub M.L."/>
            <person name="Suleau A."/>
            <person name="Swennene D."/>
            <person name="Tekaia F."/>
            <person name="Wesolowski-Louvel M."/>
            <person name="Westhof E."/>
            <person name="Wirth B."/>
            <person name="Zeniou-Meyer M."/>
            <person name="Zivanovic I."/>
            <person name="Bolotin-Fukuhara M."/>
            <person name="Thierry A."/>
            <person name="Bouchier C."/>
            <person name="Caudron B."/>
            <person name="Scarpelli C."/>
            <person name="Gaillardin C."/>
            <person name="Weissenbach J."/>
            <person name="Wincker P."/>
            <person name="Souciet J.L."/>
        </authorList>
    </citation>
    <scope>NUCLEOTIDE SEQUENCE [LARGE SCALE GENOMIC DNA]</scope>
    <source>
        <strain evidence="2">ATCC 8585 / CBS 2359 / DSM 70799 / NBRC 1267 / NRRL Y-1140 / WM37</strain>
    </source>
</reference>
<keyword evidence="2" id="KW-1185">Reference proteome</keyword>
<accession>Q6CMI9</accession>
<organism evidence="1 2">
    <name type="scientific">Kluyveromyces lactis (strain ATCC 8585 / CBS 2359 / DSM 70799 / NBRC 1267 / NRRL Y-1140 / WM37)</name>
    <name type="common">Yeast</name>
    <name type="synonym">Candida sphaerica</name>
    <dbReference type="NCBI Taxonomy" id="284590"/>
    <lineage>
        <taxon>Eukaryota</taxon>
        <taxon>Fungi</taxon>
        <taxon>Dikarya</taxon>
        <taxon>Ascomycota</taxon>
        <taxon>Saccharomycotina</taxon>
        <taxon>Saccharomycetes</taxon>
        <taxon>Saccharomycetales</taxon>
        <taxon>Saccharomycetaceae</taxon>
        <taxon>Kluyveromyces</taxon>
    </lineage>
</organism>
<dbReference type="Proteomes" id="UP000000598">
    <property type="component" value="Chromosome E"/>
</dbReference>